<dbReference type="HOGENOM" id="CLU_028443_0_0_1"/>
<dbReference type="InParanoid" id="D8QWB8"/>
<dbReference type="KEGG" id="smo:SELMODRAFT_404768"/>
<evidence type="ECO:0000259" key="2">
    <source>
        <dbReference type="PROSITE" id="PS50280"/>
    </source>
</evidence>
<dbReference type="STRING" id="88036.D8QWB8"/>
<evidence type="ECO:0000313" key="4">
    <source>
        <dbReference type="Proteomes" id="UP000001514"/>
    </source>
</evidence>
<keyword evidence="4" id="KW-1185">Reference proteome</keyword>
<keyword evidence="1" id="KW-0175">Coiled coil</keyword>
<evidence type="ECO:0000256" key="1">
    <source>
        <dbReference type="SAM" id="Coils"/>
    </source>
</evidence>
<dbReference type="SUPFAM" id="SSF48452">
    <property type="entry name" value="TPR-like"/>
    <property type="match status" value="1"/>
</dbReference>
<dbReference type="eggNOG" id="KOG2084">
    <property type="taxonomic scope" value="Eukaryota"/>
</dbReference>
<dbReference type="Gramene" id="EFJ36607">
    <property type="protein sequence ID" value="EFJ36607"/>
    <property type="gene ID" value="SELMODRAFT_404768"/>
</dbReference>
<feature type="domain" description="SET" evidence="2">
    <location>
        <begin position="318"/>
        <end position="491"/>
    </location>
</feature>
<dbReference type="Gene3D" id="2.170.270.10">
    <property type="entry name" value="SET domain"/>
    <property type="match status" value="1"/>
</dbReference>
<accession>D8QWB8</accession>
<feature type="coiled-coil region" evidence="1">
    <location>
        <begin position="249"/>
        <end position="279"/>
    </location>
</feature>
<dbReference type="InterPro" id="IPR001214">
    <property type="entry name" value="SET_dom"/>
</dbReference>
<dbReference type="InterPro" id="IPR053209">
    <property type="entry name" value="Gramillin-biosynth_MTr"/>
</dbReference>
<proteinExistence type="predicted"/>
<dbReference type="AlphaFoldDB" id="D8QWB8"/>
<dbReference type="PROSITE" id="PS50280">
    <property type="entry name" value="SET"/>
    <property type="match status" value="1"/>
</dbReference>
<dbReference type="PANTHER" id="PTHR47643:SF2">
    <property type="entry name" value="TPR DOMAIN PROTEIN (AFU_ORTHOLOGUE AFUA_5G12710)"/>
    <property type="match status" value="1"/>
</dbReference>
<dbReference type="Pfam" id="PF00856">
    <property type="entry name" value="SET"/>
    <property type="match status" value="1"/>
</dbReference>
<reference evidence="3 4" key="1">
    <citation type="journal article" date="2011" name="Science">
        <title>The Selaginella genome identifies genetic changes associated with the evolution of vascular plants.</title>
        <authorList>
            <person name="Banks J.A."/>
            <person name="Nishiyama T."/>
            <person name="Hasebe M."/>
            <person name="Bowman J.L."/>
            <person name="Gribskov M."/>
            <person name="dePamphilis C."/>
            <person name="Albert V.A."/>
            <person name="Aono N."/>
            <person name="Aoyama T."/>
            <person name="Ambrose B.A."/>
            <person name="Ashton N.W."/>
            <person name="Axtell M.J."/>
            <person name="Barker E."/>
            <person name="Barker M.S."/>
            <person name="Bennetzen J.L."/>
            <person name="Bonawitz N.D."/>
            <person name="Chapple C."/>
            <person name="Cheng C."/>
            <person name="Correa L.G."/>
            <person name="Dacre M."/>
            <person name="DeBarry J."/>
            <person name="Dreyer I."/>
            <person name="Elias M."/>
            <person name="Engstrom E.M."/>
            <person name="Estelle M."/>
            <person name="Feng L."/>
            <person name="Finet C."/>
            <person name="Floyd S.K."/>
            <person name="Frommer W.B."/>
            <person name="Fujita T."/>
            <person name="Gramzow L."/>
            <person name="Gutensohn M."/>
            <person name="Harholt J."/>
            <person name="Hattori M."/>
            <person name="Heyl A."/>
            <person name="Hirai T."/>
            <person name="Hiwatashi Y."/>
            <person name="Ishikawa M."/>
            <person name="Iwata M."/>
            <person name="Karol K.G."/>
            <person name="Koehler B."/>
            <person name="Kolukisaoglu U."/>
            <person name="Kubo M."/>
            <person name="Kurata T."/>
            <person name="Lalonde S."/>
            <person name="Li K."/>
            <person name="Li Y."/>
            <person name="Litt A."/>
            <person name="Lyons E."/>
            <person name="Manning G."/>
            <person name="Maruyama T."/>
            <person name="Michael T.P."/>
            <person name="Mikami K."/>
            <person name="Miyazaki S."/>
            <person name="Morinaga S."/>
            <person name="Murata T."/>
            <person name="Mueller-Roeber B."/>
            <person name="Nelson D.R."/>
            <person name="Obara M."/>
            <person name="Oguri Y."/>
            <person name="Olmstead R.G."/>
            <person name="Onodera N."/>
            <person name="Petersen B.L."/>
            <person name="Pils B."/>
            <person name="Prigge M."/>
            <person name="Rensing S.A."/>
            <person name="Riano-Pachon D.M."/>
            <person name="Roberts A.W."/>
            <person name="Sato Y."/>
            <person name="Scheller H.V."/>
            <person name="Schulz B."/>
            <person name="Schulz C."/>
            <person name="Shakirov E.V."/>
            <person name="Shibagaki N."/>
            <person name="Shinohara N."/>
            <person name="Shippen D.E."/>
            <person name="Soerensen I."/>
            <person name="Sotooka R."/>
            <person name="Sugimoto N."/>
            <person name="Sugita M."/>
            <person name="Sumikawa N."/>
            <person name="Tanurdzic M."/>
            <person name="Theissen G."/>
            <person name="Ulvskov P."/>
            <person name="Wakazuki S."/>
            <person name="Weng J.K."/>
            <person name="Willats W.W."/>
            <person name="Wipf D."/>
            <person name="Wolf P.G."/>
            <person name="Yang L."/>
            <person name="Zimmer A.D."/>
            <person name="Zhu Q."/>
            <person name="Mitros T."/>
            <person name="Hellsten U."/>
            <person name="Loque D."/>
            <person name="Otillar R."/>
            <person name="Salamov A."/>
            <person name="Schmutz J."/>
            <person name="Shapiro H."/>
            <person name="Lindquist E."/>
            <person name="Lucas S."/>
            <person name="Rokhsar D."/>
            <person name="Grigoriev I.V."/>
        </authorList>
    </citation>
    <scope>NUCLEOTIDE SEQUENCE [LARGE SCALE GENOMIC DNA]</scope>
</reference>
<dbReference type="OMA" id="CKLERSH"/>
<evidence type="ECO:0000313" key="3">
    <source>
        <dbReference type="EMBL" id="EFJ36607.1"/>
    </source>
</evidence>
<dbReference type="InterPro" id="IPR011990">
    <property type="entry name" value="TPR-like_helical_dom_sf"/>
</dbReference>
<dbReference type="Gene3D" id="1.25.40.10">
    <property type="entry name" value="Tetratricopeptide repeat domain"/>
    <property type="match status" value="1"/>
</dbReference>
<name>D8QWB8_SELML</name>
<dbReference type="EMBL" id="GL377567">
    <property type="protein sequence ID" value="EFJ36607.1"/>
    <property type="molecule type" value="Genomic_DNA"/>
</dbReference>
<dbReference type="InterPro" id="IPR046341">
    <property type="entry name" value="SET_dom_sf"/>
</dbReference>
<protein>
    <recommendedName>
        <fullName evidence="2">SET domain-containing protein</fullName>
    </recommendedName>
</protein>
<dbReference type="PANTHER" id="PTHR47643">
    <property type="entry name" value="TPR DOMAIN PROTEIN (AFU_ORTHOLOGUE AFUA_5G12710)"/>
    <property type="match status" value="1"/>
</dbReference>
<dbReference type="CDD" id="cd20071">
    <property type="entry name" value="SET_SMYD"/>
    <property type="match status" value="1"/>
</dbReference>
<sequence>MDKASLMRAFKVMCSEAGAAMSDKCKLSAAPLLGLKPLDIREAHIRSQQLGKEICYDGRVIHANICASARVPNSRLLLCLVEADDADNAGAAFLHVFNALASTCTRQDAAQSMFPTDARLAIKEPLCYRSIMHVSSPASLHFLGLAKRLRRRPLEELRREGSRFMAKGSFLMAELYFTECIDVFAARDASTYGPVEKDVFSSRAECRLKLGKFEEAVADADMALSISGDGGIAVRRRSLWSKGRGLSALQEHQLALECLESAMKQGDEEEEEEQALASEIDQCKVFLRQSQHGDYDLSPYFLPNKASDTPLQCSDYFGPLEIKHTHDGRGRGIFLTRDVQLGDLLLACNPIAAVSSAASHDADEDLVVEIVKACVESERRLEQIYAMADREAAEVTALPDLAPFKCNTGKVAATPRSSRGVDVARIRRARDRVGYSSQGSGGSYVPGLWASVGLINHSCIPNASKMSIGDVVFVRAAKDLKAGDEVLLSYLEPPLAPYAGYREKMIQQYNFECSCERCKLERSHRHVLGDLPGYEDDRGGSGLAIKVDDDVMDVVVEIEKRIKGMSEQEKDWIRAGFVDHYSAVCMLRDPRVPIDCEQLLRIMRETGSGSKHTLSRIAFLCNISGRKPETMKVLYEQVTALYGRQSPEVVDAITRKYRIPSLNM</sequence>
<organism evidence="4">
    <name type="scientific">Selaginella moellendorffii</name>
    <name type="common">Spikemoss</name>
    <dbReference type="NCBI Taxonomy" id="88036"/>
    <lineage>
        <taxon>Eukaryota</taxon>
        <taxon>Viridiplantae</taxon>
        <taxon>Streptophyta</taxon>
        <taxon>Embryophyta</taxon>
        <taxon>Tracheophyta</taxon>
        <taxon>Lycopodiopsida</taxon>
        <taxon>Selaginellales</taxon>
        <taxon>Selaginellaceae</taxon>
        <taxon>Selaginella</taxon>
    </lineage>
</organism>
<dbReference type="OrthoDB" id="1028014at2759"/>
<dbReference type="Proteomes" id="UP000001514">
    <property type="component" value="Unassembled WGS sequence"/>
</dbReference>
<dbReference type="SUPFAM" id="SSF82199">
    <property type="entry name" value="SET domain"/>
    <property type="match status" value="1"/>
</dbReference>
<gene>
    <name evidence="3" type="ORF">SELMODRAFT_404768</name>
</gene>